<evidence type="ECO:0000256" key="5">
    <source>
        <dbReference type="ARBA" id="ARBA00022737"/>
    </source>
</evidence>
<dbReference type="GO" id="GO:0032006">
    <property type="term" value="P:regulation of TOR signaling"/>
    <property type="evidence" value="ECO:0007669"/>
    <property type="project" value="TreeGrafter"/>
</dbReference>
<evidence type="ECO:0000256" key="10">
    <source>
        <dbReference type="ARBA" id="ARBA00023136"/>
    </source>
</evidence>
<evidence type="ECO:0000256" key="2">
    <source>
        <dbReference type="ARBA" id="ARBA00022553"/>
    </source>
</evidence>
<keyword evidence="12 16" id="KW-0675">Receptor</keyword>
<comment type="catalytic activity">
    <reaction evidence="14 16">
        <text>L-tyrosyl-[protein] + ATP = O-phospho-L-tyrosyl-[protein] + ADP + H(+)</text>
        <dbReference type="Rhea" id="RHEA:10596"/>
        <dbReference type="Rhea" id="RHEA-COMP:10136"/>
        <dbReference type="Rhea" id="RHEA-COMP:20101"/>
        <dbReference type="ChEBI" id="CHEBI:15378"/>
        <dbReference type="ChEBI" id="CHEBI:30616"/>
        <dbReference type="ChEBI" id="CHEBI:46858"/>
        <dbReference type="ChEBI" id="CHEBI:61978"/>
        <dbReference type="ChEBI" id="CHEBI:456216"/>
        <dbReference type="EC" id="2.7.10.1"/>
    </reaction>
</comment>
<dbReference type="EMBL" id="OZ034838">
    <property type="protein sequence ID" value="CAL1678828.1"/>
    <property type="molecule type" value="Genomic_DNA"/>
</dbReference>
<keyword evidence="2 16" id="KW-0597">Phosphoprotein</keyword>
<dbReference type="InterPro" id="IPR008266">
    <property type="entry name" value="Tyr_kinase_AS"/>
</dbReference>
<evidence type="ECO:0000256" key="12">
    <source>
        <dbReference type="ARBA" id="ARBA00023170"/>
    </source>
</evidence>
<dbReference type="PROSITE" id="PS00109">
    <property type="entry name" value="PROTEIN_KINASE_TYR"/>
    <property type="match status" value="1"/>
</dbReference>
<keyword evidence="8 15" id="KW-0067">ATP-binding</keyword>
<evidence type="ECO:0000256" key="11">
    <source>
        <dbReference type="ARBA" id="ARBA00023137"/>
    </source>
</evidence>
<dbReference type="InterPro" id="IPR050122">
    <property type="entry name" value="RTK"/>
</dbReference>
<feature type="transmembrane region" description="Helical" evidence="17">
    <location>
        <begin position="737"/>
        <end position="760"/>
    </location>
</feature>
<dbReference type="GO" id="GO:0004714">
    <property type="term" value="F:transmembrane receptor protein tyrosine kinase activity"/>
    <property type="evidence" value="ECO:0007669"/>
    <property type="project" value="UniProtKB-EC"/>
</dbReference>
<evidence type="ECO:0000256" key="14">
    <source>
        <dbReference type="ARBA" id="ARBA00051243"/>
    </source>
</evidence>
<evidence type="ECO:0000256" key="7">
    <source>
        <dbReference type="ARBA" id="ARBA00022777"/>
    </source>
</evidence>
<comment type="similarity">
    <text evidence="16">Belongs to the protein kinase superfamily. Tyr protein kinase family. Insulin receptor subfamily.</text>
</comment>
<proteinExistence type="inferred from homology"/>
<evidence type="ECO:0000256" key="17">
    <source>
        <dbReference type="SAM" id="Phobius"/>
    </source>
</evidence>
<evidence type="ECO:0000256" key="3">
    <source>
        <dbReference type="ARBA" id="ARBA00022679"/>
    </source>
</evidence>
<feature type="domain" description="Fibronectin type-III" evidence="19">
    <location>
        <begin position="527"/>
        <end position="633"/>
    </location>
</feature>
<feature type="binding site" evidence="15">
    <location>
        <position position="855"/>
    </location>
    <ligand>
        <name>ATP</name>
        <dbReference type="ChEBI" id="CHEBI:30616"/>
    </ligand>
</feature>
<organism evidence="20 21">
    <name type="scientific">Lasius platythorax</name>
    <dbReference type="NCBI Taxonomy" id="488582"/>
    <lineage>
        <taxon>Eukaryota</taxon>
        <taxon>Metazoa</taxon>
        <taxon>Ecdysozoa</taxon>
        <taxon>Arthropoda</taxon>
        <taxon>Hexapoda</taxon>
        <taxon>Insecta</taxon>
        <taxon>Pterygota</taxon>
        <taxon>Neoptera</taxon>
        <taxon>Endopterygota</taxon>
        <taxon>Hymenoptera</taxon>
        <taxon>Apocrita</taxon>
        <taxon>Aculeata</taxon>
        <taxon>Formicoidea</taxon>
        <taxon>Formicidae</taxon>
        <taxon>Formicinae</taxon>
        <taxon>Lasius</taxon>
        <taxon>Lasius</taxon>
    </lineage>
</organism>
<keyword evidence="3" id="KW-0808">Transferase</keyword>
<evidence type="ECO:0000256" key="9">
    <source>
        <dbReference type="ARBA" id="ARBA00022989"/>
    </source>
</evidence>
<dbReference type="Gene3D" id="3.30.200.20">
    <property type="entry name" value="Phosphorylase Kinase, domain 1"/>
    <property type="match status" value="1"/>
</dbReference>
<dbReference type="PROSITE" id="PS00107">
    <property type="entry name" value="PROTEIN_KINASE_ATP"/>
    <property type="match status" value="1"/>
</dbReference>
<dbReference type="InterPro" id="IPR036116">
    <property type="entry name" value="FN3_sf"/>
</dbReference>
<keyword evidence="13" id="KW-0325">Glycoprotein</keyword>
<dbReference type="Gene3D" id="2.60.40.10">
    <property type="entry name" value="Immunoglobulins"/>
    <property type="match status" value="4"/>
</dbReference>
<dbReference type="InterPro" id="IPR017441">
    <property type="entry name" value="Protein_kinase_ATP_BS"/>
</dbReference>
<feature type="domain" description="Fibronectin type-III" evidence="19">
    <location>
        <begin position="9"/>
        <end position="115"/>
    </location>
</feature>
<dbReference type="InterPro" id="IPR002011">
    <property type="entry name" value="Tyr_kinase_rcpt_2_CS"/>
</dbReference>
<dbReference type="PRINTS" id="PR00109">
    <property type="entry name" value="TYRKINASE"/>
</dbReference>
<keyword evidence="11" id="KW-0829">Tyrosine-protein kinase</keyword>
<evidence type="ECO:0000256" key="1">
    <source>
        <dbReference type="ARBA" id="ARBA00004167"/>
    </source>
</evidence>
<protein>
    <recommendedName>
        <fullName evidence="16">Tyrosine-protein kinase receptor</fullName>
        <ecNumber evidence="16">2.7.10.1</ecNumber>
    </recommendedName>
</protein>
<dbReference type="InterPro" id="IPR011009">
    <property type="entry name" value="Kinase-like_dom_sf"/>
</dbReference>
<dbReference type="SUPFAM" id="SSF63825">
    <property type="entry name" value="YWTD domain"/>
    <property type="match status" value="1"/>
</dbReference>
<evidence type="ECO:0000256" key="16">
    <source>
        <dbReference type="RuleBase" id="RU000312"/>
    </source>
</evidence>
<name>A0AAV2NFR1_9HYME</name>
<dbReference type="Gene3D" id="2.120.10.30">
    <property type="entry name" value="TolB, C-terminal domain"/>
    <property type="match status" value="1"/>
</dbReference>
<evidence type="ECO:0000259" key="18">
    <source>
        <dbReference type="PROSITE" id="PS50011"/>
    </source>
</evidence>
<dbReference type="Proteomes" id="UP001497644">
    <property type="component" value="Chromosome 15"/>
</dbReference>
<evidence type="ECO:0000313" key="21">
    <source>
        <dbReference type="Proteomes" id="UP001497644"/>
    </source>
</evidence>
<keyword evidence="4 16" id="KW-0812">Transmembrane</keyword>
<dbReference type="InterPro" id="IPR001245">
    <property type="entry name" value="Ser-Thr/Tyr_kinase_cat_dom"/>
</dbReference>
<evidence type="ECO:0000313" key="20">
    <source>
        <dbReference type="EMBL" id="CAL1678828.1"/>
    </source>
</evidence>
<dbReference type="PROSITE" id="PS00239">
    <property type="entry name" value="RECEPTOR_TYR_KIN_II"/>
    <property type="match status" value="1"/>
</dbReference>
<dbReference type="InterPro" id="IPR013783">
    <property type="entry name" value="Ig-like_fold"/>
</dbReference>
<dbReference type="Pfam" id="PF07714">
    <property type="entry name" value="PK_Tyr_Ser-Thr"/>
    <property type="match status" value="1"/>
</dbReference>
<dbReference type="GO" id="GO:0005524">
    <property type="term" value="F:ATP binding"/>
    <property type="evidence" value="ECO:0007669"/>
    <property type="project" value="UniProtKB-UniRule"/>
</dbReference>
<dbReference type="InterPro" id="IPR020635">
    <property type="entry name" value="Tyr_kinase_cat_dom"/>
</dbReference>
<dbReference type="PROSITE" id="PS50853">
    <property type="entry name" value="FN3"/>
    <property type="match status" value="2"/>
</dbReference>
<dbReference type="PROSITE" id="PS50011">
    <property type="entry name" value="PROTEIN_KINASE_DOM"/>
    <property type="match status" value="1"/>
</dbReference>
<dbReference type="SUPFAM" id="SSF49265">
    <property type="entry name" value="Fibronectin type III"/>
    <property type="match status" value="3"/>
</dbReference>
<evidence type="ECO:0000256" key="15">
    <source>
        <dbReference type="PROSITE-ProRule" id="PRU10141"/>
    </source>
</evidence>
<dbReference type="Gene3D" id="1.10.510.10">
    <property type="entry name" value="Transferase(Phosphotransferase) domain 1"/>
    <property type="match status" value="1"/>
</dbReference>
<dbReference type="InterPro" id="IPR011042">
    <property type="entry name" value="6-blade_b-propeller_TolB-like"/>
</dbReference>
<dbReference type="FunFam" id="1.10.510.10:FF:000341">
    <property type="entry name" value="Tyrosine-protein kinase receptor"/>
    <property type="match status" value="1"/>
</dbReference>
<reference evidence="20" key="1">
    <citation type="submission" date="2024-04" db="EMBL/GenBank/DDBJ databases">
        <authorList>
            <consortium name="Molecular Ecology Group"/>
        </authorList>
    </citation>
    <scope>NUCLEOTIDE SEQUENCE</scope>
</reference>
<evidence type="ECO:0000256" key="4">
    <source>
        <dbReference type="ARBA" id="ARBA00022692"/>
    </source>
</evidence>
<feature type="domain" description="Protein kinase" evidence="18">
    <location>
        <begin position="821"/>
        <end position="1091"/>
    </location>
</feature>
<comment type="subcellular location">
    <subcellularLocation>
        <location evidence="1">Membrane</location>
        <topology evidence="1">Single-pass membrane protein</topology>
    </subcellularLocation>
</comment>
<dbReference type="GO" id="GO:0005886">
    <property type="term" value="C:plasma membrane"/>
    <property type="evidence" value="ECO:0007669"/>
    <property type="project" value="TreeGrafter"/>
</dbReference>
<dbReference type="SMART" id="SM00219">
    <property type="entry name" value="TyrKc"/>
    <property type="match status" value="1"/>
</dbReference>
<dbReference type="InterPro" id="IPR003961">
    <property type="entry name" value="FN3_dom"/>
</dbReference>
<dbReference type="CDD" id="cd00063">
    <property type="entry name" value="FN3"/>
    <property type="match status" value="4"/>
</dbReference>
<dbReference type="AlphaFoldDB" id="A0AAV2NFR1"/>
<evidence type="ECO:0000256" key="6">
    <source>
        <dbReference type="ARBA" id="ARBA00022741"/>
    </source>
</evidence>
<keyword evidence="7" id="KW-0418">Kinase</keyword>
<keyword evidence="21" id="KW-1185">Reference proteome</keyword>
<dbReference type="PANTHER" id="PTHR24416:SF527">
    <property type="entry name" value="PROTO-ONCOGENE TYROSINE-PROTEIN KINASE ROS"/>
    <property type="match status" value="1"/>
</dbReference>
<keyword evidence="6 15" id="KW-0547">Nucleotide-binding</keyword>
<keyword evidence="10 17" id="KW-0472">Membrane</keyword>
<keyword evidence="9 17" id="KW-1133">Transmembrane helix</keyword>
<dbReference type="SUPFAM" id="SSF56112">
    <property type="entry name" value="Protein kinase-like (PK-like)"/>
    <property type="match status" value="1"/>
</dbReference>
<dbReference type="InterPro" id="IPR000719">
    <property type="entry name" value="Prot_kinase_dom"/>
</dbReference>
<dbReference type="PANTHER" id="PTHR24416">
    <property type="entry name" value="TYROSINE-PROTEIN KINASE RECEPTOR"/>
    <property type="match status" value="1"/>
</dbReference>
<dbReference type="Pfam" id="PF00041">
    <property type="entry name" value="fn3"/>
    <property type="match status" value="2"/>
</dbReference>
<evidence type="ECO:0000256" key="8">
    <source>
        <dbReference type="ARBA" id="ARBA00022840"/>
    </source>
</evidence>
<dbReference type="EC" id="2.7.10.1" evidence="16"/>
<evidence type="ECO:0000259" key="19">
    <source>
        <dbReference type="PROSITE" id="PS50853"/>
    </source>
</evidence>
<accession>A0AAV2NFR1</accession>
<dbReference type="GO" id="GO:0007169">
    <property type="term" value="P:cell surface receptor protein tyrosine kinase signaling pathway"/>
    <property type="evidence" value="ECO:0007669"/>
    <property type="project" value="InterPro"/>
</dbReference>
<sequence length="1107" mass="127918">MIFESIPSEPTSPRAFVEFHNGFLNKKDDISVIFRWNQPDFTGELIQGYTVQCCSIENLKEIRICDDESVSATIFESTVHNLKPNTTYYFQVRAHTKVGAGPYTDLMNVSTTHENPIPQLLIASDNGVQLWDLDSKIMVNLVERPYAYDVVYSVAEHKIYWFQFPGDAFDKESLMTREMNKTNITKITRVQAIAQDLCIDWVARNLYWRETNELGYHIVKLDLTMWQNGTIEYDKISKRNNSPNYLTVLPSMGFLYWMEYQSLDHQYAIMKSDLDGKNVQIFLKMDNMNSCPYRLSNTLLIDAINMEEPLLYWIQGHNLKYELIAADIRFSRCNLILSVNDDERLYRPLTVDLTNVYLFTQKNIYILKKKYALLDNEGNAFKHVQIVENVDTSINNMKVFGKSLQPYPRTECLTPDNNNYNIKIVNITANSIVLNFPEPIPKRGCKIYNLPTTIYSIYVSHCVDNNLNKSDKFNMQTYERYYEITNLMPFTEYKLKLALSNFYFNQLSMDPLFGSDVILRTPGKLNAPENVTVQALTPTIAAVYWMPPKKLNCVTVIYTVYWESLTSGNGTRLISDPFINKSTLQEDSIFFTTIQPLLPGCKYSVYVRVYPVSFSDLYNDSLSKTVHMYSEPNNITLTGISLNGINISWILSVNLTINYILEYKNVQTQEWQIADSFEVNNETVMYYIKNLLPETLYKFRLILTYPEDVNYTWPSDERFTFQTLGELSSTPEILATLYYLSLMLILVAIVIVICVCYFYCLYKQRKEGNKQVFPLITTDMELAILHEIPIENVQFNTLYCPTLPEYNPDELVLTKIKREQITLAKLLGNGAFGMVFQGKVKDLEGPGIETPAAIKMLRKNASSQDKKKFLQEAMLMNHFRHKHVLRLLAVCLNEDSPLLVLELMEIGDLLNYLRENRKLEPSDTQALRLQDLLAMCEDVARGCSYLEKLRFVHRDLACRNCLVSARDRENRVVKIGDFGLARDVYKDDYYRKEGEGLLPIRWMAPESLVIGIFTSRSDVWSFGVIMWEITSLGEQPYTAKTNSEVINYVRAGGRLPKPLNCPPTLHQLMLRCWSAKNARPNFKHCLENIISMRKGMEDAQLNSVDVI</sequence>
<dbReference type="GO" id="GO:0043235">
    <property type="term" value="C:receptor complex"/>
    <property type="evidence" value="ECO:0007669"/>
    <property type="project" value="TreeGrafter"/>
</dbReference>
<gene>
    <name evidence="20" type="ORF">LPLAT_LOCUS4613</name>
</gene>
<keyword evidence="5" id="KW-0677">Repeat</keyword>
<dbReference type="SMART" id="SM00060">
    <property type="entry name" value="FN3"/>
    <property type="match status" value="4"/>
</dbReference>
<evidence type="ECO:0000256" key="13">
    <source>
        <dbReference type="ARBA" id="ARBA00023180"/>
    </source>
</evidence>